<keyword evidence="2" id="KW-1185">Reference proteome</keyword>
<sequence length="77" mass="9286">MLERNFKLIILELQIILEKARDKSLSEREREEIRNWLEKIEGTLNRIKEVCRIERENLSIFSNKLTEKIVSDATQRD</sequence>
<reference evidence="1 2" key="1">
    <citation type="submission" date="2018-10" db="EMBL/GenBank/DDBJ databases">
        <title>Co-occurring genomic capacity for anaerobic methane metabolism and dissimilatory sulfite reduction discovered in the Korarchaeota.</title>
        <authorList>
            <person name="Mckay L.J."/>
            <person name="Dlakic M."/>
            <person name="Fields M.W."/>
            <person name="Delmont T.O."/>
            <person name="Eren A.M."/>
            <person name="Jay Z.J."/>
            <person name="Klingelsmith K.B."/>
            <person name="Rusch D.B."/>
            <person name="Inskeep W.P."/>
        </authorList>
    </citation>
    <scope>NUCLEOTIDE SEQUENCE [LARGE SCALE GENOMIC DNA]</scope>
    <source>
        <strain evidence="1 2">MDKW</strain>
    </source>
</reference>
<organism evidence="1 2">
    <name type="scientific">Candidatus Methanodesulfokora washburnensis</name>
    <dbReference type="NCBI Taxonomy" id="2478471"/>
    <lineage>
        <taxon>Archaea</taxon>
        <taxon>Thermoproteota</taxon>
        <taxon>Candidatus Korarchaeia</taxon>
        <taxon>Candidatus Korarchaeia incertae sedis</taxon>
        <taxon>Candidatus Methanodesulfokora</taxon>
    </lineage>
</organism>
<proteinExistence type="predicted"/>
<gene>
    <name evidence="1" type="ORF">D6D85_04700</name>
</gene>
<dbReference type="AlphaFoldDB" id="A0A3R9QY33"/>
<evidence type="ECO:0000313" key="2">
    <source>
        <dbReference type="Proteomes" id="UP000277582"/>
    </source>
</evidence>
<accession>A0A3R9QY33</accession>
<name>A0A3R9QY33_9CREN</name>
<dbReference type="Proteomes" id="UP000277582">
    <property type="component" value="Unassembled WGS sequence"/>
</dbReference>
<dbReference type="RefSeq" id="WP_125670877.1">
    <property type="nucleotide sequence ID" value="NZ_RCOS01000062.1"/>
</dbReference>
<dbReference type="EMBL" id="RCOS01000062">
    <property type="protein sequence ID" value="RSN76254.1"/>
    <property type="molecule type" value="Genomic_DNA"/>
</dbReference>
<evidence type="ECO:0000313" key="1">
    <source>
        <dbReference type="EMBL" id="RSN76254.1"/>
    </source>
</evidence>
<protein>
    <submittedName>
        <fullName evidence="1">Uncharacterized protein</fullName>
    </submittedName>
</protein>
<comment type="caution">
    <text evidence="1">The sequence shown here is derived from an EMBL/GenBank/DDBJ whole genome shotgun (WGS) entry which is preliminary data.</text>
</comment>